<reference evidence="3 4" key="1">
    <citation type="submission" date="2024-10" db="EMBL/GenBank/DDBJ databases">
        <title>The Natural Products Discovery Center: Release of the First 8490 Sequenced Strains for Exploring Actinobacteria Biosynthetic Diversity.</title>
        <authorList>
            <person name="Kalkreuter E."/>
            <person name="Kautsar S.A."/>
            <person name="Yang D."/>
            <person name="Bader C.D."/>
            <person name="Teijaro C.N."/>
            <person name="Fluegel L."/>
            <person name="Davis C.M."/>
            <person name="Simpson J.R."/>
            <person name="Lauterbach L."/>
            <person name="Steele A.D."/>
            <person name="Gui C."/>
            <person name="Meng S."/>
            <person name="Li G."/>
            <person name="Viehrig K."/>
            <person name="Ye F."/>
            <person name="Su P."/>
            <person name="Kiefer A.F."/>
            <person name="Nichols A."/>
            <person name="Cepeda A.J."/>
            <person name="Yan W."/>
            <person name="Fan B."/>
            <person name="Jiang Y."/>
            <person name="Adhikari A."/>
            <person name="Zheng C.-J."/>
            <person name="Schuster L."/>
            <person name="Cowan T.M."/>
            <person name="Smanski M.J."/>
            <person name="Chevrette M.G."/>
            <person name="De Carvalho L.P.S."/>
            <person name="Shen B."/>
        </authorList>
    </citation>
    <scope>NUCLEOTIDE SEQUENCE [LARGE SCALE GENOMIC DNA]</scope>
    <source>
        <strain evidence="3 4">NPDC077409</strain>
    </source>
</reference>
<feature type="region of interest" description="Disordered" evidence="2">
    <location>
        <begin position="446"/>
        <end position="473"/>
    </location>
</feature>
<evidence type="ECO:0000256" key="2">
    <source>
        <dbReference type="SAM" id="MobiDB-lite"/>
    </source>
</evidence>
<dbReference type="RefSeq" id="WP_399844185.1">
    <property type="nucleotide sequence ID" value="NZ_JBITWC010000013.1"/>
</dbReference>
<keyword evidence="4" id="KW-1185">Reference proteome</keyword>
<evidence type="ECO:0000313" key="4">
    <source>
        <dbReference type="Proteomes" id="UP001614338"/>
    </source>
</evidence>
<dbReference type="InterPro" id="IPR012902">
    <property type="entry name" value="N_methyl_site"/>
</dbReference>
<evidence type="ECO:0000313" key="3">
    <source>
        <dbReference type="EMBL" id="MFI8750276.1"/>
    </source>
</evidence>
<dbReference type="PROSITE" id="PS00409">
    <property type="entry name" value="PROKAR_NTER_METHYL"/>
    <property type="match status" value="1"/>
</dbReference>
<evidence type="ECO:0008006" key="5">
    <source>
        <dbReference type="Google" id="ProtNLM"/>
    </source>
</evidence>
<keyword evidence="1" id="KW-0175">Coiled coil</keyword>
<sequence>MPQFSMAQTRHCRGFSLLELLALLALLTGLVSALLYKTLDVSVQVTQQNTETALAAADEQLRQFAAWNGRLPCPDTTGNGIENCSGGAQKGNLPYRTLGLASVGYTVGEQGSRAMIYGVYRNEVADADLAVTAERFKPTNADATAYDLGNENTLDFCSALEDASELAQNDNYLHISYTNDTAVAMAYMLASPGASNADGDINDDRYDGLNSTSSTGFNAPQTPVSANYDDITQGRGLAELYELLHCEISQRSLNLSANAIALEEENIAFAESNQESADQGVLMNAVGSALTAWSMGQAVAGLSGAIEVQTISTGLLATATATCAVPPFAGCALVPVYTTAVSAAGSGVTLSGIAVGLSGTALGLQITSTALYDTIADKAGVPDTFEGELGITQDNVNDAQDKYDQANVAAQEAESTYQNELAQYESGPKAAAVVSNNKLEDEIRKLSGDSQDNAFDDLYGFPRPEDLDPEDPPDEADVIIGVEPAIDAWISAVASAANMTDLGVIKEIAVDDDGNPIFDDDGNPVIEEKPITDDEGNKVDLAADAEAAELSANDRIAEVSQSFGATCDSAPCPLVTAFNEHVEAYTAEREAWYAVEALRAKADAARTEAEGAYDAYGALNCAFNSNSDYDTKTNSCTAGAPGSSAGSADQDFCDASSDAYDEDSCAAWQDAQNSNPVCEEGGEYYDADVCAAVGERAEKITMFSGMDNLVQQLDSKGTVR</sequence>
<evidence type="ECO:0000256" key="1">
    <source>
        <dbReference type="SAM" id="Coils"/>
    </source>
</evidence>
<accession>A0ABW8BSS4</accession>
<organism evidence="3 4">
    <name type="scientific">Vreelandella lionensis</name>
    <dbReference type="NCBI Taxonomy" id="1144478"/>
    <lineage>
        <taxon>Bacteria</taxon>
        <taxon>Pseudomonadati</taxon>
        <taxon>Pseudomonadota</taxon>
        <taxon>Gammaproteobacteria</taxon>
        <taxon>Oceanospirillales</taxon>
        <taxon>Halomonadaceae</taxon>
        <taxon>Vreelandella</taxon>
    </lineage>
</organism>
<protein>
    <recommendedName>
        <fullName evidence="5">Prepilin-type N-terminal cleavage/methylation domain-containing protein</fullName>
    </recommendedName>
</protein>
<proteinExistence type="predicted"/>
<name>A0ABW8BSS4_9GAMM</name>
<gene>
    <name evidence="3" type="ORF">ACIGG6_09750</name>
</gene>
<feature type="coiled-coil region" evidence="1">
    <location>
        <begin position="396"/>
        <end position="423"/>
    </location>
</feature>
<dbReference type="Proteomes" id="UP001614338">
    <property type="component" value="Unassembled WGS sequence"/>
</dbReference>
<comment type="caution">
    <text evidence="3">The sequence shown here is derived from an EMBL/GenBank/DDBJ whole genome shotgun (WGS) entry which is preliminary data.</text>
</comment>
<dbReference type="EMBL" id="JBITWC010000013">
    <property type="protein sequence ID" value="MFI8750276.1"/>
    <property type="molecule type" value="Genomic_DNA"/>
</dbReference>